<protein>
    <recommendedName>
        <fullName evidence="4">Chorein N-terminal domain-containing protein</fullName>
    </recommendedName>
</protein>
<feature type="domain" description="Chorein N-terminal" evidence="4">
    <location>
        <begin position="4"/>
        <end position="306"/>
    </location>
</feature>
<sequence>MFLQRYVHVLLDAVLGSYVKNIDPDALKISVWNGKIEVEAVELQPEAFPLPKEFRLVKGTLHQLRIDMPWTNLANQPIRVDIADMSLLLQVCDGEEKGDAESYMEADPAADAAELAKKKQIKLRRKRATMDAIERATQFNERNVQLIQGQSWTQSFFFKLLVKVLDNVQLHVQHLHLRLEDSVSDPKQPYAVGMTLESLIVKSADAGWNYTMVVRGSNDAKAGNVSATILRKKMDINKFGVYWSLPLAPVPQSVLDDGFAFAKLMQMNFWSPDTPSMVSKINFLPLVQPEDYIIHPLTVSMKLTINDGDAKLPLTHQELSDRVLSRLGTPWMIETIDAIGDEPWREFLAAMPKLAGDRKYTLGFVFSEAWSVARDMSEEEDVIPSVEQFKIALSSCLQWSAQEVDRLESCIVKYRDAVVHVMEEKSTYIDANASIDQIRISITRKQYLSALSMVSFLTVKRRQARYLRIRPQRVRVKENPALWWKYAIRAVLIDVRERLARVDWEELKKEKGRRQRYMELYTVLVHSGTHAASLVSSIVRKMTKDEALRALDDLEFEIDTKQLLRLRQAARKDVEQKDLEKKQQSKSEQRRNPIENAAAVPPPSSTLWSYASWLRGSSSSTQSGSSLVKAGDKTDTGQDDVRWSDQDTKDLYDAIDFHPEQRVAKDGSRKKDLEKVSEKE</sequence>
<dbReference type="PANTHER" id="PTHR16166:SF93">
    <property type="entry name" value="INTERMEMBRANE LIPID TRANSFER PROTEIN VPS13"/>
    <property type="match status" value="1"/>
</dbReference>
<dbReference type="GO" id="GO:0045053">
    <property type="term" value="P:protein retention in Golgi apparatus"/>
    <property type="evidence" value="ECO:0007669"/>
    <property type="project" value="TreeGrafter"/>
</dbReference>
<dbReference type="InParanoid" id="K3WDS2"/>
<evidence type="ECO:0000256" key="1">
    <source>
        <dbReference type="ARBA" id="ARBA00006545"/>
    </source>
</evidence>
<evidence type="ECO:0000313" key="6">
    <source>
        <dbReference type="Proteomes" id="UP000019132"/>
    </source>
</evidence>
<proteinExistence type="inferred from homology"/>
<organism evidence="5 6">
    <name type="scientific">Globisporangium ultimum (strain ATCC 200006 / CBS 805.95 / DAOM BR144)</name>
    <name type="common">Pythium ultimum</name>
    <dbReference type="NCBI Taxonomy" id="431595"/>
    <lineage>
        <taxon>Eukaryota</taxon>
        <taxon>Sar</taxon>
        <taxon>Stramenopiles</taxon>
        <taxon>Oomycota</taxon>
        <taxon>Peronosporomycetes</taxon>
        <taxon>Pythiales</taxon>
        <taxon>Pythiaceae</taxon>
        <taxon>Globisporangium</taxon>
    </lineage>
</organism>
<dbReference type="VEuPathDB" id="FungiDB:PYU1_G003109"/>
<keyword evidence="2" id="KW-0813">Transport</keyword>
<keyword evidence="6" id="KW-1185">Reference proteome</keyword>
<evidence type="ECO:0000259" key="4">
    <source>
        <dbReference type="Pfam" id="PF12624"/>
    </source>
</evidence>
<feature type="region of interest" description="Disordered" evidence="3">
    <location>
        <begin position="574"/>
        <end position="602"/>
    </location>
</feature>
<dbReference type="eggNOG" id="KOG1809">
    <property type="taxonomic scope" value="Eukaryota"/>
</dbReference>
<dbReference type="AlphaFoldDB" id="K3WDS2"/>
<dbReference type="PANTHER" id="PTHR16166">
    <property type="entry name" value="VACUOLAR PROTEIN SORTING-ASSOCIATED PROTEIN VPS13"/>
    <property type="match status" value="1"/>
</dbReference>
<evidence type="ECO:0000256" key="2">
    <source>
        <dbReference type="ARBA" id="ARBA00022448"/>
    </source>
</evidence>
<dbReference type="Proteomes" id="UP000019132">
    <property type="component" value="Unassembled WGS sequence"/>
</dbReference>
<reference evidence="6" key="2">
    <citation type="submission" date="2010-04" db="EMBL/GenBank/DDBJ databases">
        <authorList>
            <person name="Buell R."/>
            <person name="Hamilton J."/>
            <person name="Hostetler J."/>
        </authorList>
    </citation>
    <scope>NUCLEOTIDE SEQUENCE [LARGE SCALE GENOMIC DNA]</scope>
    <source>
        <strain evidence="6">DAOM:BR144</strain>
    </source>
</reference>
<comment type="similarity">
    <text evidence="1">Belongs to the VPS13 family.</text>
</comment>
<reference evidence="5" key="3">
    <citation type="submission" date="2015-02" db="UniProtKB">
        <authorList>
            <consortium name="EnsemblProtists"/>
        </authorList>
    </citation>
    <scope>IDENTIFICATION</scope>
    <source>
        <strain evidence="5">DAOM BR144</strain>
    </source>
</reference>
<dbReference type="GO" id="GO:0006623">
    <property type="term" value="P:protein targeting to vacuole"/>
    <property type="evidence" value="ECO:0007669"/>
    <property type="project" value="TreeGrafter"/>
</dbReference>
<dbReference type="InterPro" id="IPR026847">
    <property type="entry name" value="VPS13"/>
</dbReference>
<feature type="domain" description="Chorein N-terminal" evidence="4">
    <location>
        <begin position="422"/>
        <end position="659"/>
    </location>
</feature>
<evidence type="ECO:0000313" key="5">
    <source>
        <dbReference type="EnsemblProtists" id="PYU1_T003113"/>
    </source>
</evidence>
<dbReference type="HOGENOM" id="CLU_357334_0_0_1"/>
<dbReference type="EMBL" id="GL376603">
    <property type="status" value="NOT_ANNOTATED_CDS"/>
    <property type="molecule type" value="Genomic_DNA"/>
</dbReference>
<evidence type="ECO:0000256" key="3">
    <source>
        <dbReference type="SAM" id="MobiDB-lite"/>
    </source>
</evidence>
<reference evidence="6" key="1">
    <citation type="journal article" date="2010" name="Genome Biol.">
        <title>Genome sequence of the necrotrophic plant pathogen Pythium ultimum reveals original pathogenicity mechanisms and effector repertoire.</title>
        <authorList>
            <person name="Levesque C.A."/>
            <person name="Brouwer H."/>
            <person name="Cano L."/>
            <person name="Hamilton J.P."/>
            <person name="Holt C."/>
            <person name="Huitema E."/>
            <person name="Raffaele S."/>
            <person name="Robideau G.P."/>
            <person name="Thines M."/>
            <person name="Win J."/>
            <person name="Zerillo M.M."/>
            <person name="Beakes G.W."/>
            <person name="Boore J.L."/>
            <person name="Busam D."/>
            <person name="Dumas B."/>
            <person name="Ferriera S."/>
            <person name="Fuerstenberg S.I."/>
            <person name="Gachon C.M."/>
            <person name="Gaulin E."/>
            <person name="Govers F."/>
            <person name="Grenville-Briggs L."/>
            <person name="Horner N."/>
            <person name="Hostetler J."/>
            <person name="Jiang R.H."/>
            <person name="Johnson J."/>
            <person name="Krajaejun T."/>
            <person name="Lin H."/>
            <person name="Meijer H.J."/>
            <person name="Moore B."/>
            <person name="Morris P."/>
            <person name="Phuntmart V."/>
            <person name="Puiu D."/>
            <person name="Shetty J."/>
            <person name="Stajich J.E."/>
            <person name="Tripathy S."/>
            <person name="Wawra S."/>
            <person name="van West P."/>
            <person name="Whitty B.R."/>
            <person name="Coutinho P.M."/>
            <person name="Henrissat B."/>
            <person name="Martin F."/>
            <person name="Thomas P.D."/>
            <person name="Tyler B.M."/>
            <person name="De Vries R.P."/>
            <person name="Kamoun S."/>
            <person name="Yandell M."/>
            <person name="Tisserat N."/>
            <person name="Buell C.R."/>
        </authorList>
    </citation>
    <scope>NUCLEOTIDE SEQUENCE</scope>
    <source>
        <strain evidence="6">DAOM:BR144</strain>
    </source>
</reference>
<feature type="compositionally biased region" description="Basic and acidic residues" evidence="3">
    <location>
        <begin position="574"/>
        <end position="593"/>
    </location>
</feature>
<dbReference type="OMA" id="TRSWNTI"/>
<accession>K3WDS2</accession>
<dbReference type="Pfam" id="PF12624">
    <property type="entry name" value="VPS13_N"/>
    <property type="match status" value="2"/>
</dbReference>
<feature type="compositionally biased region" description="Basic and acidic residues" evidence="3">
    <location>
        <begin position="630"/>
        <end position="680"/>
    </location>
</feature>
<feature type="region of interest" description="Disordered" evidence="3">
    <location>
        <begin position="618"/>
        <end position="680"/>
    </location>
</feature>
<dbReference type="InterPro" id="IPR026854">
    <property type="entry name" value="VPS13_N"/>
</dbReference>
<name>K3WDS2_GLOUD</name>
<dbReference type="EnsemblProtists" id="PYU1_T003113">
    <property type="protein sequence ID" value="PYU1_T003113"/>
    <property type="gene ID" value="PYU1_G003109"/>
</dbReference>